<evidence type="ECO:0000256" key="1">
    <source>
        <dbReference type="ARBA" id="ARBA00000348"/>
    </source>
</evidence>
<feature type="binding site" evidence="10">
    <location>
        <position position="64"/>
    </location>
    <ligand>
        <name>Zn(2+)</name>
        <dbReference type="ChEBI" id="CHEBI:29105"/>
    </ligand>
</feature>
<dbReference type="NCBIfam" id="NF001628">
    <property type="entry name" value="PRK00414.1"/>
    <property type="match status" value="1"/>
</dbReference>
<feature type="binding site" evidence="10">
    <location>
        <position position="171"/>
    </location>
    <ligand>
        <name>Zn(2+)</name>
        <dbReference type="ChEBI" id="CHEBI:29105"/>
    </ligand>
</feature>
<dbReference type="PANTHER" id="PTHR30390">
    <property type="entry name" value="SEDOHEPTULOSE 7-PHOSPHATE ISOMERASE / DNAA INITIATOR-ASSOCIATING FACTOR FOR REPLICATION INITIATION"/>
    <property type="match status" value="1"/>
</dbReference>
<evidence type="ECO:0000256" key="2">
    <source>
        <dbReference type="ARBA" id="ARBA00003172"/>
    </source>
</evidence>
<reference evidence="12 14" key="1">
    <citation type="journal article" date="2020" name="Microbiol. Resour. Announc.">
        <title>Complete genome sequence of Pseudomonas otitidis strain MrB4, isolated from Lake Biwa in Japan.</title>
        <authorList>
            <person name="Miyazaki K."/>
            <person name="Hase E."/>
            <person name="Maruya T."/>
        </authorList>
    </citation>
    <scope>NUCLEOTIDE SEQUENCE [LARGE SCALE GENOMIC DNA]</scope>
    <source>
        <strain evidence="12 14">MrB4</strain>
    </source>
</reference>
<dbReference type="InterPro" id="IPR004515">
    <property type="entry name" value="Phosphoheptose_Isoase"/>
</dbReference>
<dbReference type="EMBL" id="AP022642">
    <property type="protein sequence ID" value="BCA30126.1"/>
    <property type="molecule type" value="Genomic_DNA"/>
</dbReference>
<evidence type="ECO:0000259" key="11">
    <source>
        <dbReference type="PROSITE" id="PS51464"/>
    </source>
</evidence>
<comment type="pathway">
    <text evidence="10">Carbohydrate biosynthesis; D-glycero-D-manno-heptose 7-phosphate biosynthesis; D-glycero-alpha-D-manno-heptose 7-phosphate and D-glycero-beta-D-manno-heptose 7-phosphate from sedoheptulose 7-phosphate: step 1/1.</text>
</comment>
<accession>A0A679GG92</accession>
<feature type="binding site" evidence="10">
    <location>
        <begin position="118"/>
        <end position="120"/>
    </location>
    <ligand>
        <name>substrate</name>
    </ligand>
</feature>
<evidence type="ECO:0000256" key="5">
    <source>
        <dbReference type="ARBA" id="ARBA00022490"/>
    </source>
</evidence>
<dbReference type="GO" id="GO:0005737">
    <property type="term" value="C:cytoplasm"/>
    <property type="evidence" value="ECO:0007669"/>
    <property type="project" value="UniProtKB-SubCell"/>
</dbReference>
<dbReference type="GO" id="GO:2001061">
    <property type="term" value="P:D-glycero-D-manno-heptose 7-phosphate biosynthetic process"/>
    <property type="evidence" value="ECO:0007669"/>
    <property type="project" value="UniProtKB-UniPathway"/>
</dbReference>
<comment type="function">
    <text evidence="2 10">Catalyzes the isomerization of sedoheptulose 7-phosphate in D-glycero-D-manno-heptose 7-phosphate.</text>
</comment>
<feature type="binding site" evidence="10">
    <location>
        <position position="60"/>
    </location>
    <ligand>
        <name>Zn(2+)</name>
        <dbReference type="ChEBI" id="CHEBI:29105"/>
    </ligand>
</feature>
<dbReference type="HAMAP" id="MF_00067">
    <property type="entry name" value="GmhA"/>
    <property type="match status" value="1"/>
</dbReference>
<keyword evidence="5 10" id="KW-0963">Cytoplasm</keyword>
<feature type="binding site" evidence="10">
    <location>
        <position position="179"/>
    </location>
    <ligand>
        <name>Zn(2+)</name>
        <dbReference type="ChEBI" id="CHEBI:29105"/>
    </ligand>
</feature>
<dbReference type="Proteomes" id="UP001273935">
    <property type="component" value="Unassembled WGS sequence"/>
</dbReference>
<keyword evidence="9 10" id="KW-0119">Carbohydrate metabolism</keyword>
<comment type="miscellaneous">
    <text evidence="10">The reaction produces a racemic mixture of D-glycero-alpha-D-manno-heptose 7-phosphate and D-glycero-beta-D-manno-heptose 7-phosphate.</text>
</comment>
<dbReference type="EC" id="5.3.1.28" evidence="10"/>
<evidence type="ECO:0000313" key="15">
    <source>
        <dbReference type="Proteomes" id="UP001273935"/>
    </source>
</evidence>
<evidence type="ECO:0000313" key="12">
    <source>
        <dbReference type="EMBL" id="BCA30126.1"/>
    </source>
</evidence>
<evidence type="ECO:0000256" key="8">
    <source>
        <dbReference type="ARBA" id="ARBA00023235"/>
    </source>
</evidence>
<dbReference type="GO" id="GO:0005975">
    <property type="term" value="P:carbohydrate metabolic process"/>
    <property type="evidence" value="ECO:0007669"/>
    <property type="project" value="UniProtKB-UniRule"/>
</dbReference>
<protein>
    <recommendedName>
        <fullName evidence="10">Phosphoheptose isomerase</fullName>
        <ecNumber evidence="10">5.3.1.28</ecNumber>
    </recommendedName>
    <alternativeName>
        <fullName evidence="10">Sedoheptulose 7-phosphate isomerase</fullName>
    </alternativeName>
</protein>
<dbReference type="NCBIfam" id="TIGR00441">
    <property type="entry name" value="gmhA"/>
    <property type="match status" value="1"/>
</dbReference>
<dbReference type="PANTHER" id="PTHR30390:SF7">
    <property type="entry name" value="PHOSPHOHEPTOSE ISOMERASE"/>
    <property type="match status" value="1"/>
</dbReference>
<dbReference type="InterPro" id="IPR050099">
    <property type="entry name" value="SIS_GmhA/DiaA_subfam"/>
</dbReference>
<comment type="subunit">
    <text evidence="10">Homotetramer.</text>
</comment>
<dbReference type="UniPathway" id="UPA00041">
    <property type="reaction ID" value="UER00436"/>
</dbReference>
<dbReference type="Gene3D" id="3.40.50.10490">
    <property type="entry name" value="Glucose-6-phosphate isomerase like protein, domain 1"/>
    <property type="match status" value="1"/>
</dbReference>
<dbReference type="InterPro" id="IPR046348">
    <property type="entry name" value="SIS_dom_sf"/>
</dbReference>
<dbReference type="GeneID" id="57399322"/>
<keyword evidence="15" id="KW-1185">Reference proteome</keyword>
<comment type="subcellular location">
    <subcellularLocation>
        <location evidence="3 10">Cytoplasm</location>
    </subcellularLocation>
</comment>
<evidence type="ECO:0000256" key="3">
    <source>
        <dbReference type="ARBA" id="ARBA00004496"/>
    </source>
</evidence>
<dbReference type="PROSITE" id="PS51464">
    <property type="entry name" value="SIS"/>
    <property type="match status" value="1"/>
</dbReference>
<dbReference type="KEGG" id="poj:PtoMrB4_41030"/>
<dbReference type="InterPro" id="IPR001347">
    <property type="entry name" value="SIS_dom"/>
</dbReference>
<dbReference type="GO" id="GO:0097367">
    <property type="term" value="F:carbohydrate derivative binding"/>
    <property type="evidence" value="ECO:0007669"/>
    <property type="project" value="InterPro"/>
</dbReference>
<evidence type="ECO:0000256" key="10">
    <source>
        <dbReference type="HAMAP-Rule" id="MF_00067"/>
    </source>
</evidence>
<dbReference type="RefSeq" id="WP_172434348.1">
    <property type="nucleotide sequence ID" value="NZ_AP022642.1"/>
</dbReference>
<evidence type="ECO:0000256" key="7">
    <source>
        <dbReference type="ARBA" id="ARBA00022833"/>
    </source>
</evidence>
<feature type="binding site" evidence="10">
    <location>
        <position position="64"/>
    </location>
    <ligand>
        <name>substrate</name>
    </ligand>
</feature>
<keyword evidence="7 10" id="KW-0862">Zinc</keyword>
<comment type="similarity">
    <text evidence="4 10">Belongs to the SIS family. GmhA subfamily.</text>
</comment>
<feature type="binding site" evidence="10">
    <location>
        <position position="123"/>
    </location>
    <ligand>
        <name>substrate</name>
    </ligand>
</feature>
<evidence type="ECO:0000313" key="14">
    <source>
        <dbReference type="Proteomes" id="UP000501237"/>
    </source>
</evidence>
<feature type="binding site" evidence="10">
    <location>
        <position position="171"/>
    </location>
    <ligand>
        <name>substrate</name>
    </ligand>
</feature>
<keyword evidence="8 10" id="KW-0413">Isomerase</keyword>
<dbReference type="CDD" id="cd05006">
    <property type="entry name" value="SIS_GmhA"/>
    <property type="match status" value="1"/>
</dbReference>
<organism evidence="12 14">
    <name type="scientific">Metapseudomonas otitidis</name>
    <dbReference type="NCBI Taxonomy" id="319939"/>
    <lineage>
        <taxon>Bacteria</taxon>
        <taxon>Pseudomonadati</taxon>
        <taxon>Pseudomonadota</taxon>
        <taxon>Gammaproteobacteria</taxon>
        <taxon>Pseudomonadales</taxon>
        <taxon>Pseudomonadaceae</taxon>
        <taxon>Metapseudomonas</taxon>
    </lineage>
</organism>
<proteinExistence type="inferred from homology"/>
<dbReference type="SUPFAM" id="SSF53697">
    <property type="entry name" value="SIS domain"/>
    <property type="match status" value="1"/>
</dbReference>
<comment type="catalytic activity">
    <reaction evidence="1 10">
        <text>2 D-sedoheptulose 7-phosphate = D-glycero-alpha-D-manno-heptose 7-phosphate + D-glycero-beta-D-manno-heptose 7-phosphate</text>
        <dbReference type="Rhea" id="RHEA:27489"/>
        <dbReference type="ChEBI" id="CHEBI:57483"/>
        <dbReference type="ChEBI" id="CHEBI:60203"/>
        <dbReference type="ChEBI" id="CHEBI:60204"/>
        <dbReference type="EC" id="5.3.1.28"/>
    </reaction>
</comment>
<dbReference type="Pfam" id="PF13580">
    <property type="entry name" value="SIS_2"/>
    <property type="match status" value="1"/>
</dbReference>
<dbReference type="InterPro" id="IPR035461">
    <property type="entry name" value="GmhA/DiaA"/>
</dbReference>
<gene>
    <name evidence="12" type="primary">gmhA_2</name>
    <name evidence="10" type="synonym">gmhA</name>
    <name evidence="13" type="synonym">lpcA</name>
    <name evidence="12" type="ORF">PtoMrB4_41030</name>
    <name evidence="13" type="ORF">R0G64_25190</name>
</gene>
<dbReference type="EMBL" id="JAWJUL010000133">
    <property type="protein sequence ID" value="MDV3442710.1"/>
    <property type="molecule type" value="Genomic_DNA"/>
</dbReference>
<feature type="binding site" evidence="10">
    <location>
        <begin position="51"/>
        <end position="53"/>
    </location>
    <ligand>
        <name>substrate</name>
    </ligand>
</feature>
<reference evidence="13 15" key="2">
    <citation type="submission" date="2023-10" db="EMBL/GenBank/DDBJ databases">
        <title>Pseudomonas otitidis isolated from a paediatric patient with cystic fibrosis in Chile.</title>
        <authorList>
            <person name="Amsteins-Romero L."/>
            <person name="Opazo-Capurro A."/>
            <person name="Matus-Kohler M."/>
            <person name="Gonzalez-Rocha G."/>
        </authorList>
    </citation>
    <scope>NUCLEOTIDE SEQUENCE [LARGE SCALE GENOMIC DNA]</scope>
    <source>
        <strain evidence="13 15">P-714</strain>
    </source>
</reference>
<sequence length="195" mass="21083">MLSHIRNSLEEARRALDAFIDNEATLRNIERAADLLVASFENKGKAFSCGNGGSMCDAMHFAEELTGRYRKNRPGIAAISISDASHISCVANDFGYDHIFSRYIESHGREGDVLLAFSTSGRSPNVIKAAEAAKVLGVKVIALTGKPGSQLEALADVCVCAPGGDFADRVQELHIKVVHILIELVERKLAPQNYA</sequence>
<feature type="binding site" evidence="10">
    <location>
        <begin position="92"/>
        <end position="93"/>
    </location>
    <ligand>
        <name>substrate</name>
    </ligand>
</feature>
<keyword evidence="6 10" id="KW-0479">Metal-binding</keyword>
<dbReference type="GO" id="GO:0008968">
    <property type="term" value="F:D-sedoheptulose 7-phosphate isomerase activity"/>
    <property type="evidence" value="ECO:0007669"/>
    <property type="project" value="UniProtKB-UniRule"/>
</dbReference>
<name>A0A679GG92_9GAMM</name>
<evidence type="ECO:0000256" key="6">
    <source>
        <dbReference type="ARBA" id="ARBA00022723"/>
    </source>
</evidence>
<comment type="cofactor">
    <cofactor evidence="10">
        <name>Zn(2+)</name>
        <dbReference type="ChEBI" id="CHEBI:29105"/>
    </cofactor>
    <text evidence="10">Binds 1 zinc ion per subunit.</text>
</comment>
<dbReference type="Proteomes" id="UP000501237">
    <property type="component" value="Chromosome"/>
</dbReference>
<evidence type="ECO:0000256" key="9">
    <source>
        <dbReference type="ARBA" id="ARBA00023277"/>
    </source>
</evidence>
<dbReference type="AlphaFoldDB" id="A0A679GG92"/>
<feature type="domain" description="SIS" evidence="11">
    <location>
        <begin position="36"/>
        <end position="195"/>
    </location>
</feature>
<evidence type="ECO:0000313" key="13">
    <source>
        <dbReference type="EMBL" id="MDV3442710.1"/>
    </source>
</evidence>
<dbReference type="GO" id="GO:0008270">
    <property type="term" value="F:zinc ion binding"/>
    <property type="evidence" value="ECO:0007669"/>
    <property type="project" value="UniProtKB-UniRule"/>
</dbReference>
<evidence type="ECO:0000256" key="4">
    <source>
        <dbReference type="ARBA" id="ARBA00009894"/>
    </source>
</evidence>